<organism evidence="2 3">
    <name type="scientific">Candidatus Chloroploca mongolica</name>
    <dbReference type="NCBI Taxonomy" id="2528176"/>
    <lineage>
        <taxon>Bacteria</taxon>
        <taxon>Bacillati</taxon>
        <taxon>Chloroflexota</taxon>
        <taxon>Chloroflexia</taxon>
        <taxon>Chloroflexales</taxon>
        <taxon>Chloroflexineae</taxon>
        <taxon>Oscillochloridaceae</taxon>
        <taxon>Candidatus Chloroploca</taxon>
    </lineage>
</organism>
<reference evidence="2 3" key="1">
    <citation type="submission" date="2021-03" db="EMBL/GenBank/DDBJ databases">
        <authorList>
            <person name="Grouzdev D.S."/>
        </authorList>
    </citation>
    <scope>NUCLEOTIDE SEQUENCE [LARGE SCALE GENOMIC DNA]</scope>
    <source>
        <strain evidence="2 3">M50-1</strain>
    </source>
</reference>
<evidence type="ECO:0000313" key="2">
    <source>
        <dbReference type="EMBL" id="MBP1464702.1"/>
    </source>
</evidence>
<sequence>MTKKFDPQPLFVVPDTHDEPLLAAVERGLHADHPALALLPTLTELALRDPFLARELITLREQYELRPPPAHGFIARLRTRLAWWLLGPELAQTSTFHASLVRVVDSLTAHLDEERAARARLEARVQTLEREA</sequence>
<proteinExistence type="predicted"/>
<comment type="caution">
    <text evidence="2">The sequence shown here is derived from an EMBL/GenBank/DDBJ whole genome shotgun (WGS) entry which is preliminary data.</text>
</comment>
<feature type="coiled-coil region" evidence="1">
    <location>
        <begin position="104"/>
        <end position="131"/>
    </location>
</feature>
<evidence type="ECO:0000313" key="3">
    <source>
        <dbReference type="Proteomes" id="UP001193081"/>
    </source>
</evidence>
<dbReference type="Proteomes" id="UP001193081">
    <property type="component" value="Unassembled WGS sequence"/>
</dbReference>
<evidence type="ECO:0000256" key="1">
    <source>
        <dbReference type="SAM" id="Coils"/>
    </source>
</evidence>
<dbReference type="RefSeq" id="WP_135476667.1">
    <property type="nucleotide sequence ID" value="NZ_SIJK02000004.1"/>
</dbReference>
<dbReference type="EMBL" id="SIJK02000004">
    <property type="protein sequence ID" value="MBP1464702.1"/>
    <property type="molecule type" value="Genomic_DNA"/>
</dbReference>
<gene>
    <name evidence="2" type="ORF">EYB53_003160</name>
</gene>
<keyword evidence="1" id="KW-0175">Coiled coil</keyword>
<keyword evidence="3" id="KW-1185">Reference proteome</keyword>
<name>A0ABS4D5I3_9CHLR</name>
<accession>A0ABS4D5I3</accession>
<protein>
    <submittedName>
        <fullName evidence="2">Uncharacterized protein</fullName>
    </submittedName>
</protein>